<protein>
    <submittedName>
        <fullName evidence="3">Universal stress protein family</fullName>
    </submittedName>
</protein>
<keyword evidence="4" id="KW-1185">Reference proteome</keyword>
<dbReference type="AlphaFoldDB" id="A0A1X6X1Y4"/>
<dbReference type="PANTHER" id="PTHR31964">
    <property type="entry name" value="ADENINE NUCLEOTIDE ALPHA HYDROLASES-LIKE SUPERFAMILY PROTEIN"/>
    <property type="match status" value="1"/>
</dbReference>
<gene>
    <name evidence="3" type="ORF">FM110_08435</name>
</gene>
<evidence type="ECO:0000259" key="2">
    <source>
        <dbReference type="Pfam" id="PF00582"/>
    </source>
</evidence>
<evidence type="ECO:0000313" key="4">
    <source>
        <dbReference type="Proteomes" id="UP000195981"/>
    </source>
</evidence>
<dbReference type="InterPro" id="IPR006015">
    <property type="entry name" value="Universal_stress_UspA"/>
</dbReference>
<dbReference type="OrthoDB" id="3174546at2"/>
<feature type="domain" description="UspA" evidence="2">
    <location>
        <begin position="21"/>
        <end position="156"/>
    </location>
</feature>
<name>A0A1X6X1Y4_9MICO</name>
<evidence type="ECO:0000256" key="1">
    <source>
        <dbReference type="ARBA" id="ARBA00008791"/>
    </source>
</evidence>
<evidence type="ECO:0000313" key="3">
    <source>
        <dbReference type="EMBL" id="SLM92530.1"/>
    </source>
</evidence>
<dbReference type="PRINTS" id="PR01438">
    <property type="entry name" value="UNVRSLSTRESS"/>
</dbReference>
<dbReference type="Proteomes" id="UP000195981">
    <property type="component" value="Unassembled WGS sequence"/>
</dbReference>
<dbReference type="SUPFAM" id="SSF52402">
    <property type="entry name" value="Adenine nucleotide alpha hydrolases-like"/>
    <property type="match status" value="2"/>
</dbReference>
<comment type="similarity">
    <text evidence="1">Belongs to the universal stress protein A family.</text>
</comment>
<accession>A0A1X6X1Y4</accession>
<proteinExistence type="inferred from homology"/>
<sequence>METNATNPAPDAPDAGRTPLVVVGVADSEESDRAIRWGAEHVRRTGGTLRLVHAFIWPLMNVDVDPVPGVAGSGLRAGAETLVAHAVELAREAAPGIAIETDIVVGRAVDVLLDASKTADVLAVGNRGLGRMLSLVMGSTSLALARRAQCPIVVVRGDETTAGPVAVAYESTDLGEQAIERAGRLAAVYDAEVHVVIGVATPADEHDEILEAVRRIIGRSTEGARVRLADTQAVRDARRLVAASEGSRLIVVPAQTEGMVSASSATGAVVQHANTPVWIERPLGAI</sequence>
<dbReference type="RefSeq" id="WP_087104337.1">
    <property type="nucleotide sequence ID" value="NZ_FWFG01000069.1"/>
</dbReference>
<dbReference type="PANTHER" id="PTHR31964:SF113">
    <property type="entry name" value="USPA DOMAIN-CONTAINING PROTEIN"/>
    <property type="match status" value="1"/>
</dbReference>
<reference evidence="3 4" key="1">
    <citation type="submission" date="2017-02" db="EMBL/GenBank/DDBJ databases">
        <authorList>
            <person name="Peterson S.W."/>
        </authorList>
    </citation>
    <scope>NUCLEOTIDE SEQUENCE [LARGE SCALE GENOMIC DNA]</scope>
    <source>
        <strain evidence="3 4">CIP104813</strain>
    </source>
</reference>
<organism evidence="3 4">
    <name type="scientific">Brachybacterium nesterenkovii</name>
    <dbReference type="NCBI Taxonomy" id="47847"/>
    <lineage>
        <taxon>Bacteria</taxon>
        <taxon>Bacillati</taxon>
        <taxon>Actinomycetota</taxon>
        <taxon>Actinomycetes</taxon>
        <taxon>Micrococcales</taxon>
        <taxon>Dermabacteraceae</taxon>
        <taxon>Brachybacterium</taxon>
    </lineage>
</organism>
<dbReference type="InterPro" id="IPR014729">
    <property type="entry name" value="Rossmann-like_a/b/a_fold"/>
</dbReference>
<dbReference type="Pfam" id="PF00582">
    <property type="entry name" value="Usp"/>
    <property type="match status" value="1"/>
</dbReference>
<dbReference type="InterPro" id="IPR006016">
    <property type="entry name" value="UspA"/>
</dbReference>
<dbReference type="EMBL" id="FWFG01000069">
    <property type="protein sequence ID" value="SLM92530.1"/>
    <property type="molecule type" value="Genomic_DNA"/>
</dbReference>
<dbReference type="Gene3D" id="3.40.50.620">
    <property type="entry name" value="HUPs"/>
    <property type="match status" value="2"/>
</dbReference>